<feature type="region of interest" description="Disordered" evidence="1">
    <location>
        <begin position="181"/>
        <end position="216"/>
    </location>
</feature>
<proteinExistence type="predicted"/>
<gene>
    <name evidence="2" type="ORF">NDU88_006757</name>
</gene>
<evidence type="ECO:0000313" key="2">
    <source>
        <dbReference type="EMBL" id="KAJ1190017.1"/>
    </source>
</evidence>
<name>A0AAV7UMI8_PLEWA</name>
<comment type="caution">
    <text evidence="2">The sequence shown here is derived from an EMBL/GenBank/DDBJ whole genome shotgun (WGS) entry which is preliminary data.</text>
</comment>
<evidence type="ECO:0000313" key="3">
    <source>
        <dbReference type="Proteomes" id="UP001066276"/>
    </source>
</evidence>
<keyword evidence="3" id="KW-1185">Reference proteome</keyword>
<dbReference type="AlphaFoldDB" id="A0AAV7UMI8"/>
<evidence type="ECO:0000256" key="1">
    <source>
        <dbReference type="SAM" id="MobiDB-lite"/>
    </source>
</evidence>
<accession>A0AAV7UMI8</accession>
<sequence>MELGAELLSAVGGTGVRLHVPRAIFLLCRSRGGPVRDLGNWEEEPLIQKGWDISAARWREMKIKSTSRCGERIKGHRQKVPEALGSVRRLTGEMPRREMKAVVRQIYRSVCVSFSITGATTATYICDSGNAARSTITHTLIHSKARGKKLRKQSVAEQIHAPQRIIVGNFGVALSRGTGRRPRGLWVGVRNPRSNTKPAPQRRGNKARAQRDPASK</sequence>
<dbReference type="Proteomes" id="UP001066276">
    <property type="component" value="Chromosome 3_1"/>
</dbReference>
<organism evidence="2 3">
    <name type="scientific">Pleurodeles waltl</name>
    <name type="common">Iberian ribbed newt</name>
    <dbReference type="NCBI Taxonomy" id="8319"/>
    <lineage>
        <taxon>Eukaryota</taxon>
        <taxon>Metazoa</taxon>
        <taxon>Chordata</taxon>
        <taxon>Craniata</taxon>
        <taxon>Vertebrata</taxon>
        <taxon>Euteleostomi</taxon>
        <taxon>Amphibia</taxon>
        <taxon>Batrachia</taxon>
        <taxon>Caudata</taxon>
        <taxon>Salamandroidea</taxon>
        <taxon>Salamandridae</taxon>
        <taxon>Pleurodelinae</taxon>
        <taxon>Pleurodeles</taxon>
    </lineage>
</organism>
<dbReference type="EMBL" id="JANPWB010000005">
    <property type="protein sequence ID" value="KAJ1190017.1"/>
    <property type="molecule type" value="Genomic_DNA"/>
</dbReference>
<reference evidence="2" key="1">
    <citation type="journal article" date="2022" name="bioRxiv">
        <title>Sequencing and chromosome-scale assembly of the giantPleurodeles waltlgenome.</title>
        <authorList>
            <person name="Brown T."/>
            <person name="Elewa A."/>
            <person name="Iarovenko S."/>
            <person name="Subramanian E."/>
            <person name="Araus A.J."/>
            <person name="Petzold A."/>
            <person name="Susuki M."/>
            <person name="Suzuki K.-i.T."/>
            <person name="Hayashi T."/>
            <person name="Toyoda A."/>
            <person name="Oliveira C."/>
            <person name="Osipova E."/>
            <person name="Leigh N.D."/>
            <person name="Simon A."/>
            <person name="Yun M.H."/>
        </authorList>
    </citation>
    <scope>NUCLEOTIDE SEQUENCE</scope>
    <source>
        <strain evidence="2">20211129_DDA</strain>
        <tissue evidence="2">Liver</tissue>
    </source>
</reference>
<protein>
    <submittedName>
        <fullName evidence="2">Uncharacterized protein</fullName>
    </submittedName>
</protein>